<protein>
    <submittedName>
        <fullName evidence="5">Alcohol dehydrogenase, iron-dependent</fullName>
    </submittedName>
</protein>
<dbReference type="CDD" id="cd14863">
    <property type="entry name" value="Fe-ADH-like"/>
    <property type="match status" value="1"/>
</dbReference>
<evidence type="ECO:0000259" key="4">
    <source>
        <dbReference type="Pfam" id="PF25137"/>
    </source>
</evidence>
<evidence type="ECO:0000259" key="3">
    <source>
        <dbReference type="Pfam" id="PF00465"/>
    </source>
</evidence>
<reference evidence="5 6" key="1">
    <citation type="journal article" date="2015" name="Genome Announc.">
        <title>Expanding the biotechnology potential of lactobacilli through comparative genomics of 213 strains and associated genera.</title>
        <authorList>
            <person name="Sun Z."/>
            <person name="Harris H.M."/>
            <person name="McCann A."/>
            <person name="Guo C."/>
            <person name="Argimon S."/>
            <person name="Zhang W."/>
            <person name="Yang X."/>
            <person name="Jeffery I.B."/>
            <person name="Cooney J.C."/>
            <person name="Kagawa T.F."/>
            <person name="Liu W."/>
            <person name="Song Y."/>
            <person name="Salvetti E."/>
            <person name="Wrobel A."/>
            <person name="Rasinkangas P."/>
            <person name="Parkhill J."/>
            <person name="Rea M.C."/>
            <person name="O'Sullivan O."/>
            <person name="Ritari J."/>
            <person name="Douillard F.P."/>
            <person name="Paul Ross R."/>
            <person name="Yang R."/>
            <person name="Briner A.E."/>
            <person name="Felis G.E."/>
            <person name="de Vos W.M."/>
            <person name="Barrangou R."/>
            <person name="Klaenhammer T.R."/>
            <person name="Caufield P.W."/>
            <person name="Cui Y."/>
            <person name="Zhang H."/>
            <person name="O'Toole P.W."/>
        </authorList>
    </citation>
    <scope>NUCLEOTIDE SEQUENCE [LARGE SCALE GENOMIC DNA]</scope>
    <source>
        <strain evidence="5 6">DSM 22467</strain>
    </source>
</reference>
<dbReference type="EMBL" id="JQCA01000025">
    <property type="protein sequence ID" value="KRO04727.1"/>
    <property type="molecule type" value="Genomic_DNA"/>
</dbReference>
<comment type="similarity">
    <text evidence="1">Belongs to the iron-containing alcohol dehydrogenase family.</text>
</comment>
<dbReference type="SUPFAM" id="SSF56796">
    <property type="entry name" value="Dehydroquinate synthase-like"/>
    <property type="match status" value="1"/>
</dbReference>
<dbReference type="PANTHER" id="PTHR11496:SF102">
    <property type="entry name" value="ALCOHOL DEHYDROGENASE 4"/>
    <property type="match status" value="1"/>
</dbReference>
<dbReference type="Pfam" id="PF00465">
    <property type="entry name" value="Fe-ADH"/>
    <property type="match status" value="1"/>
</dbReference>
<feature type="domain" description="Alcohol dehydrogenase iron-type/glycerol dehydrogenase GldA" evidence="3">
    <location>
        <begin position="20"/>
        <end position="178"/>
    </location>
</feature>
<dbReference type="PANTHER" id="PTHR11496">
    <property type="entry name" value="ALCOHOL DEHYDROGENASE"/>
    <property type="match status" value="1"/>
</dbReference>
<dbReference type="AlphaFoldDB" id="A0A0R2LU24"/>
<keyword evidence="2" id="KW-0560">Oxidoreductase</keyword>
<proteinExistence type="inferred from homology"/>
<dbReference type="STRING" id="616990.IV54_GL000902"/>
<feature type="domain" description="Fe-containing alcohol dehydrogenase-like C-terminal" evidence="4">
    <location>
        <begin position="189"/>
        <end position="381"/>
    </location>
</feature>
<organism evidence="5 6">
    <name type="scientific">Levilactobacillus paucivorans</name>
    <dbReference type="NCBI Taxonomy" id="616990"/>
    <lineage>
        <taxon>Bacteria</taxon>
        <taxon>Bacillati</taxon>
        <taxon>Bacillota</taxon>
        <taxon>Bacilli</taxon>
        <taxon>Lactobacillales</taxon>
        <taxon>Lactobacillaceae</taxon>
        <taxon>Levilactobacillus</taxon>
    </lineage>
</organism>
<dbReference type="Pfam" id="PF25137">
    <property type="entry name" value="ADH_Fe_C"/>
    <property type="match status" value="1"/>
</dbReference>
<dbReference type="Gene3D" id="1.20.1090.10">
    <property type="entry name" value="Dehydroquinate synthase-like - alpha domain"/>
    <property type="match status" value="1"/>
</dbReference>
<comment type="caution">
    <text evidence="5">The sequence shown here is derived from an EMBL/GenBank/DDBJ whole genome shotgun (WGS) entry which is preliminary data.</text>
</comment>
<dbReference type="Gene3D" id="3.40.50.1970">
    <property type="match status" value="1"/>
</dbReference>
<dbReference type="InterPro" id="IPR039697">
    <property type="entry name" value="Alcohol_dehydrogenase_Fe"/>
</dbReference>
<dbReference type="InterPro" id="IPR056798">
    <property type="entry name" value="ADH_Fe_C"/>
</dbReference>
<dbReference type="GO" id="GO:0004022">
    <property type="term" value="F:alcohol dehydrogenase (NAD+) activity"/>
    <property type="evidence" value="ECO:0007669"/>
    <property type="project" value="UniProtKB-ARBA"/>
</dbReference>
<accession>A0A0R2LU24</accession>
<dbReference type="GO" id="GO:0046872">
    <property type="term" value="F:metal ion binding"/>
    <property type="evidence" value="ECO:0007669"/>
    <property type="project" value="InterPro"/>
</dbReference>
<dbReference type="InterPro" id="IPR001670">
    <property type="entry name" value="ADH_Fe/GldA"/>
</dbReference>
<keyword evidence="6" id="KW-1185">Reference proteome</keyword>
<evidence type="ECO:0000256" key="2">
    <source>
        <dbReference type="ARBA" id="ARBA00023002"/>
    </source>
</evidence>
<evidence type="ECO:0000313" key="6">
    <source>
        <dbReference type="Proteomes" id="UP000051906"/>
    </source>
</evidence>
<dbReference type="PATRIC" id="fig|616990.3.peg.977"/>
<sequence length="389" mass="41609">MSLDVKLLQRVKVIDTDNLAQTVLEVLQTENYHRPLFIMDGFLAKVQLVQDTQKLLKDNGIDVAVFDKVVSDPPAQTIRDGVTAFEAAKADSIIAIGGGSSIDVARGVNIVRTNGGDIMDYTDPKKEIKVCKGLIAVPTTSGTGSEMSNALVVTDVKTEKKLAILSDNAVSEYAILNPDLLLSLPTKMTIATGLDAFSHAAEGYTSRLSSPITDAVCEKVMFLLANYLPTAVKDGQNRKARQEVMVAAALAGWMLNNAGTNAGHSMAHILGSKYHIVHGEAVAYALPSVLTAVSDLMPEKVAEIGQILGLNYAEDESMADRAAAAVKQYQHFRDDVLGLHPFSDYGISSEQVVSNAKAVATEQFASNMPGEMNEQVAAKLLAGFGKRLD</sequence>
<evidence type="ECO:0000313" key="5">
    <source>
        <dbReference type="EMBL" id="KRO04727.1"/>
    </source>
</evidence>
<dbReference type="FunFam" id="3.40.50.1970:FF:000003">
    <property type="entry name" value="Alcohol dehydrogenase, iron-containing"/>
    <property type="match status" value="1"/>
</dbReference>
<dbReference type="Proteomes" id="UP000051906">
    <property type="component" value="Unassembled WGS sequence"/>
</dbReference>
<dbReference type="RefSeq" id="WP_338034224.1">
    <property type="nucleotide sequence ID" value="NZ_JQCA01000025.1"/>
</dbReference>
<gene>
    <name evidence="5" type="ORF">IV54_GL000902</name>
</gene>
<evidence type="ECO:0000256" key="1">
    <source>
        <dbReference type="ARBA" id="ARBA00007358"/>
    </source>
</evidence>
<name>A0A0R2LU24_9LACO</name>